<dbReference type="Pfam" id="PF03479">
    <property type="entry name" value="PCC"/>
    <property type="match status" value="1"/>
</dbReference>
<gene>
    <name evidence="2" type="ORF">BJ970_005676</name>
</gene>
<reference evidence="2 3" key="1">
    <citation type="submission" date="2020-08" db="EMBL/GenBank/DDBJ databases">
        <title>Sequencing the genomes of 1000 actinobacteria strains.</title>
        <authorList>
            <person name="Klenk H.-P."/>
        </authorList>
    </citation>
    <scope>NUCLEOTIDE SEQUENCE [LARGE SCALE GENOMIC DNA]</scope>
    <source>
        <strain evidence="2 3">DSM 45584</strain>
    </source>
</reference>
<evidence type="ECO:0000313" key="3">
    <source>
        <dbReference type="Proteomes" id="UP000584374"/>
    </source>
</evidence>
<feature type="domain" description="PPC" evidence="1">
    <location>
        <begin position="181"/>
        <end position="305"/>
    </location>
</feature>
<dbReference type="InterPro" id="IPR005175">
    <property type="entry name" value="PPC_dom"/>
</dbReference>
<dbReference type="SUPFAM" id="SSF117856">
    <property type="entry name" value="AF0104/ALDC/Ptd012-like"/>
    <property type="match status" value="2"/>
</dbReference>
<dbReference type="PROSITE" id="PS51742">
    <property type="entry name" value="PPC"/>
    <property type="match status" value="2"/>
</dbReference>
<proteinExistence type="predicted"/>
<comment type="caution">
    <text evidence="2">The sequence shown here is derived from an EMBL/GenBank/DDBJ whole genome shotgun (WGS) entry which is preliminary data.</text>
</comment>
<keyword evidence="2" id="KW-0238">DNA-binding</keyword>
<dbReference type="Proteomes" id="UP000584374">
    <property type="component" value="Unassembled WGS sequence"/>
</dbReference>
<sequence>MSLPFARPELLRHPGPADARRVEAHRAHALRHVQHLTPGSSILDALWEPLERTGRTAGKAELVGGTFGRVRYCIPAQCPDGSRVATFSEPFDVGAPVRLVMASATIGVRDGGKWMHCHALWVDADGVVRAGHLLPETTIGGPPPRAVIDALSGVRLESAPDAETNLPIFHHRAEGAAAVQTPAGRRKVLVARIKPNEDIVQAVEKLCLAEDFRAALVRASVGSLVGARLRVGDRVIAVPGPAVEVIALIGEVRTDARGVPTATLTATLVGESGQVYGGELVSGANPVAITYELCLEPIRADDEAR</sequence>
<protein>
    <submittedName>
        <fullName evidence="2">Putative DNA-binding protein with PD1-like motif</fullName>
    </submittedName>
</protein>
<organism evidence="2 3">
    <name type="scientific">Saccharopolyspora phatthalungensis</name>
    <dbReference type="NCBI Taxonomy" id="664693"/>
    <lineage>
        <taxon>Bacteria</taxon>
        <taxon>Bacillati</taxon>
        <taxon>Actinomycetota</taxon>
        <taxon>Actinomycetes</taxon>
        <taxon>Pseudonocardiales</taxon>
        <taxon>Pseudonocardiaceae</taxon>
        <taxon>Saccharopolyspora</taxon>
    </lineage>
</organism>
<name>A0A840QDJ7_9PSEU</name>
<feature type="domain" description="PPC" evidence="1">
    <location>
        <begin position="25"/>
        <end position="172"/>
    </location>
</feature>
<evidence type="ECO:0000259" key="1">
    <source>
        <dbReference type="PROSITE" id="PS51742"/>
    </source>
</evidence>
<dbReference type="CDD" id="cd11378">
    <property type="entry name" value="DUF296"/>
    <property type="match status" value="1"/>
</dbReference>
<dbReference type="GO" id="GO:0003677">
    <property type="term" value="F:DNA binding"/>
    <property type="evidence" value="ECO:0007669"/>
    <property type="project" value="UniProtKB-KW"/>
</dbReference>
<keyword evidence="3" id="KW-1185">Reference proteome</keyword>
<dbReference type="Gene3D" id="3.30.1330.80">
    <property type="entry name" value="Hypothetical protein, similar to alpha- acetolactate decarboxylase, domain 2"/>
    <property type="match status" value="2"/>
</dbReference>
<evidence type="ECO:0000313" key="2">
    <source>
        <dbReference type="EMBL" id="MBB5158077.1"/>
    </source>
</evidence>
<dbReference type="AlphaFoldDB" id="A0A840QDJ7"/>
<accession>A0A840QDJ7</accession>
<dbReference type="EMBL" id="JACHIW010000002">
    <property type="protein sequence ID" value="MBB5158077.1"/>
    <property type="molecule type" value="Genomic_DNA"/>
</dbReference>
<dbReference type="RefSeq" id="WP_184729662.1">
    <property type="nucleotide sequence ID" value="NZ_JACHIW010000002.1"/>
</dbReference>